<feature type="domain" description="ABC transporter" evidence="4">
    <location>
        <begin position="338"/>
        <end position="537"/>
    </location>
</feature>
<dbReference type="Pfam" id="PF00005">
    <property type="entry name" value="ABC_tran"/>
    <property type="match status" value="2"/>
</dbReference>
<dbReference type="RefSeq" id="WP_176443211.1">
    <property type="nucleotide sequence ID" value="NZ_FZOG01000005.1"/>
</dbReference>
<evidence type="ECO:0000313" key="6">
    <source>
        <dbReference type="Proteomes" id="UP000242915"/>
    </source>
</evidence>
<dbReference type="Proteomes" id="UP000242915">
    <property type="component" value="Unassembled WGS sequence"/>
</dbReference>
<dbReference type="SUPFAM" id="SSF52540">
    <property type="entry name" value="P-loop containing nucleoside triphosphate hydrolases"/>
    <property type="match status" value="2"/>
</dbReference>
<dbReference type="FunFam" id="3.40.50.300:FF:001320">
    <property type="entry name" value="Heme ABC transporter ATP-binding protein"/>
    <property type="match status" value="1"/>
</dbReference>
<evidence type="ECO:0000313" key="5">
    <source>
        <dbReference type="EMBL" id="SNS87218.1"/>
    </source>
</evidence>
<dbReference type="SMART" id="SM00382">
    <property type="entry name" value="AAA"/>
    <property type="match status" value="2"/>
</dbReference>
<dbReference type="PANTHER" id="PTHR19211:SF6">
    <property type="entry name" value="BLL7188 PROTEIN"/>
    <property type="match status" value="1"/>
</dbReference>
<evidence type="ECO:0000259" key="4">
    <source>
        <dbReference type="PROSITE" id="PS50893"/>
    </source>
</evidence>
<dbReference type="InterPro" id="IPR003593">
    <property type="entry name" value="AAA+_ATPase"/>
</dbReference>
<dbReference type="InterPro" id="IPR003439">
    <property type="entry name" value="ABC_transporter-like_ATP-bd"/>
</dbReference>
<dbReference type="InterPro" id="IPR050611">
    <property type="entry name" value="ABCF"/>
</dbReference>
<feature type="domain" description="ABC transporter" evidence="4">
    <location>
        <begin position="6"/>
        <end position="238"/>
    </location>
</feature>
<sequence>MTHTYLTLDSVSYTLPDGRTIFSDLSVQLDLRKTALVGRNGVGKSLLGKIIAGQLVATSGRCFRSGRVFYLAQQISTSKHTCVAELAGVKGIIDALQRIAAGSVDPCDFDAVGERWNISQQLEAELGAQGLGHIAIDRPVASLSGGEVMRIALVGAYLADVEFLVLDEPSNHLDREGRQLLIEQLQAWPKGLLVISHDRELLASMERVVELSSLGLRSYGGGFSFYQQCRAQEHEQAQAYLAKCKLQRKHAVQKQRCIQARAERQNARASSQASSANQAKILLGRARQRSEVSNGKQLKLQGVQREQLSQQVKQAAQQVEQAAEISMQAPGAGQGHQARLVELEHLELPFVAPAARTLSLVLNNTQRVAITGPNGCGKSTLLKVMAGLVQPLAGACKISGAFAYLDQQLLGSSPEKSALEQLRAVNTGLDQSELRTRLAQLGLEADAVMQPSGCLSGGERLKVALACALYADVPAQLLLLDEPSNHLDLVSLQALEQTLCAYRGGLMVVSHDEVFLQQLQLTHRLAPDSAGWTLAPW</sequence>
<dbReference type="PROSITE" id="PS50893">
    <property type="entry name" value="ABC_TRANSPORTER_2"/>
    <property type="match status" value="2"/>
</dbReference>
<protein>
    <submittedName>
        <fullName evidence="5">ATPase components of ABC transporters with duplicated ATPase domains</fullName>
    </submittedName>
</protein>
<keyword evidence="3" id="KW-0067">ATP-binding</keyword>
<evidence type="ECO:0000256" key="2">
    <source>
        <dbReference type="ARBA" id="ARBA00022741"/>
    </source>
</evidence>
<evidence type="ECO:0000256" key="3">
    <source>
        <dbReference type="ARBA" id="ARBA00022840"/>
    </source>
</evidence>
<keyword evidence="1" id="KW-0677">Repeat</keyword>
<keyword evidence="2" id="KW-0547">Nucleotide-binding</keyword>
<dbReference type="GO" id="GO:0016887">
    <property type="term" value="F:ATP hydrolysis activity"/>
    <property type="evidence" value="ECO:0007669"/>
    <property type="project" value="InterPro"/>
</dbReference>
<dbReference type="Gene3D" id="3.40.50.300">
    <property type="entry name" value="P-loop containing nucleotide triphosphate hydrolases"/>
    <property type="match status" value="2"/>
</dbReference>
<proteinExistence type="predicted"/>
<gene>
    <name evidence="5" type="ORF">SAMN05216255_3693</name>
</gene>
<organism evidence="5 6">
    <name type="scientific">Pseudomonas segetis</name>
    <dbReference type="NCBI Taxonomy" id="298908"/>
    <lineage>
        <taxon>Bacteria</taxon>
        <taxon>Pseudomonadati</taxon>
        <taxon>Pseudomonadota</taxon>
        <taxon>Gammaproteobacteria</taxon>
        <taxon>Pseudomonadales</taxon>
        <taxon>Pseudomonadaceae</taxon>
        <taxon>Pseudomonas</taxon>
    </lineage>
</organism>
<name>A0A239I1T8_9PSED</name>
<evidence type="ECO:0000256" key="1">
    <source>
        <dbReference type="ARBA" id="ARBA00022737"/>
    </source>
</evidence>
<reference evidence="6" key="1">
    <citation type="submission" date="2017-06" db="EMBL/GenBank/DDBJ databases">
        <authorList>
            <person name="Varghese N."/>
            <person name="Submissions S."/>
        </authorList>
    </citation>
    <scope>NUCLEOTIDE SEQUENCE [LARGE SCALE GENOMIC DNA]</scope>
    <source>
        <strain evidence="6">CIP 108523</strain>
    </source>
</reference>
<dbReference type="InterPro" id="IPR027417">
    <property type="entry name" value="P-loop_NTPase"/>
</dbReference>
<accession>A0A239I1T8</accession>
<dbReference type="EMBL" id="FZOG01000005">
    <property type="protein sequence ID" value="SNS87218.1"/>
    <property type="molecule type" value="Genomic_DNA"/>
</dbReference>
<keyword evidence="6" id="KW-1185">Reference proteome</keyword>
<dbReference type="GO" id="GO:0005524">
    <property type="term" value="F:ATP binding"/>
    <property type="evidence" value="ECO:0007669"/>
    <property type="project" value="UniProtKB-KW"/>
</dbReference>
<dbReference type="CDD" id="cd03221">
    <property type="entry name" value="ABCF_EF-3"/>
    <property type="match status" value="1"/>
</dbReference>
<dbReference type="AlphaFoldDB" id="A0A239I1T8"/>
<dbReference type="PANTHER" id="PTHR19211">
    <property type="entry name" value="ATP-BINDING TRANSPORT PROTEIN-RELATED"/>
    <property type="match status" value="1"/>
</dbReference>